<evidence type="ECO:0000256" key="1">
    <source>
        <dbReference type="ARBA" id="ARBA00007528"/>
    </source>
</evidence>
<keyword evidence="3" id="KW-1015">Disulfide bond</keyword>
<keyword evidence="6" id="KW-1185">Reference proteome</keyword>
<evidence type="ECO:0000313" key="6">
    <source>
        <dbReference type="Proteomes" id="UP001642464"/>
    </source>
</evidence>
<feature type="non-terminal residue" evidence="5">
    <location>
        <position position="126"/>
    </location>
</feature>
<gene>
    <name evidence="5" type="ORF">SCF082_LOCUS42896</name>
</gene>
<dbReference type="SUPFAM" id="SSF51445">
    <property type="entry name" value="(Trans)glycosidases"/>
    <property type="match status" value="1"/>
</dbReference>
<keyword evidence="4" id="KW-0325">Glycoprotein</keyword>
<comment type="caution">
    <text evidence="5">The sequence shown here is derived from an EMBL/GenBank/DDBJ whole genome shotgun (WGS) entry which is preliminary data.</text>
</comment>
<evidence type="ECO:0000256" key="3">
    <source>
        <dbReference type="ARBA" id="ARBA00023157"/>
    </source>
</evidence>
<dbReference type="InterPro" id="IPR017853">
    <property type="entry name" value="GH"/>
</dbReference>
<evidence type="ECO:0000256" key="2">
    <source>
        <dbReference type="ARBA" id="ARBA00022729"/>
    </source>
</evidence>
<organism evidence="5 6">
    <name type="scientific">Durusdinium trenchii</name>
    <dbReference type="NCBI Taxonomy" id="1381693"/>
    <lineage>
        <taxon>Eukaryota</taxon>
        <taxon>Sar</taxon>
        <taxon>Alveolata</taxon>
        <taxon>Dinophyceae</taxon>
        <taxon>Suessiales</taxon>
        <taxon>Symbiodiniaceae</taxon>
        <taxon>Durusdinium</taxon>
    </lineage>
</organism>
<proteinExistence type="inferred from homology"/>
<dbReference type="InterPro" id="IPR004886">
    <property type="entry name" value="Glucanosyltransferase"/>
</dbReference>
<accession>A0ABP0QT32</accession>
<comment type="similarity">
    <text evidence="1">Belongs to the glycosyl hydrolase 72 family.</text>
</comment>
<dbReference type="PANTHER" id="PTHR31468:SF2">
    <property type="entry name" value="1,3-BETA-GLUCANOSYLTRANSFERASE GAS1"/>
    <property type="match status" value="1"/>
</dbReference>
<feature type="non-terminal residue" evidence="5">
    <location>
        <position position="1"/>
    </location>
</feature>
<name>A0ABP0QT32_9DINO</name>
<reference evidence="5 6" key="1">
    <citation type="submission" date="2024-02" db="EMBL/GenBank/DDBJ databases">
        <authorList>
            <person name="Chen Y."/>
            <person name="Shah S."/>
            <person name="Dougan E. K."/>
            <person name="Thang M."/>
            <person name="Chan C."/>
        </authorList>
    </citation>
    <scope>NUCLEOTIDE SEQUENCE [LARGE SCALE GENOMIC DNA]</scope>
</reference>
<evidence type="ECO:0000313" key="5">
    <source>
        <dbReference type="EMBL" id="CAK9091010.1"/>
    </source>
</evidence>
<dbReference type="Gene3D" id="3.20.20.80">
    <property type="entry name" value="Glycosidases"/>
    <property type="match status" value="1"/>
</dbReference>
<dbReference type="PANTHER" id="PTHR31468">
    <property type="entry name" value="1,3-BETA-GLUCANOSYLTRANSFERASE GAS1"/>
    <property type="match status" value="1"/>
</dbReference>
<keyword evidence="2" id="KW-0732">Signal</keyword>
<dbReference type="Proteomes" id="UP001642464">
    <property type="component" value="Unassembled WGS sequence"/>
</dbReference>
<evidence type="ECO:0000256" key="4">
    <source>
        <dbReference type="ARBA" id="ARBA00023180"/>
    </source>
</evidence>
<sequence>SDYSARVCKEIHMRYTPLAGLLLLCHHVGTVQVTIERSSRQLLVDGQRFFARGVAYTPIPVGSDYGDYLGASQAAIWTQDLELMKAMNLNAIRAYTFDSVEDHTAFLDACDERGLLVAVTLDYPED</sequence>
<dbReference type="EMBL" id="CAXAMM010040084">
    <property type="protein sequence ID" value="CAK9091010.1"/>
    <property type="molecule type" value="Genomic_DNA"/>
</dbReference>
<dbReference type="Pfam" id="PF03198">
    <property type="entry name" value="Glyco_hydro_72"/>
    <property type="match status" value="1"/>
</dbReference>
<protein>
    <submittedName>
        <fullName evidence="5">1</fullName>
    </submittedName>
</protein>